<dbReference type="Pfam" id="PF22177">
    <property type="entry name" value="PBP1_XylR"/>
    <property type="match status" value="1"/>
</dbReference>
<evidence type="ECO:0000259" key="4">
    <source>
        <dbReference type="PROSITE" id="PS01124"/>
    </source>
</evidence>
<name>A0ABP9QKX5_9RHOO</name>
<evidence type="ECO:0000256" key="2">
    <source>
        <dbReference type="ARBA" id="ARBA00023125"/>
    </source>
</evidence>
<proteinExistence type="predicted"/>
<dbReference type="InterPro" id="IPR009057">
    <property type="entry name" value="Homeodomain-like_sf"/>
</dbReference>
<dbReference type="InterPro" id="IPR046335">
    <property type="entry name" value="LacI/GalR-like_sensor"/>
</dbReference>
<keyword evidence="3" id="KW-0804">Transcription</keyword>
<dbReference type="SUPFAM" id="SSF46689">
    <property type="entry name" value="Homeodomain-like"/>
    <property type="match status" value="2"/>
</dbReference>
<dbReference type="PANTHER" id="PTHR30146:SF24">
    <property type="entry name" value="XYLOSE OPERON REGULATORY PROTEIN"/>
    <property type="match status" value="1"/>
</dbReference>
<sequence>MLQFDKGSGYARGIVAGVSHFARAGRLDWRLTVATAAEVRARNIEADAWIVDFDDDEARARLLQGTEAVVAVASSRSAEANCPPHVPLVMSDNAAMVNMARAHLQDRGVPALAFFSKGKYAGLSWAQEREQAFRAIPGVEEANILGSQRMLNAGDDALRNWLRGLPRPCGVIAVNDSSAQDLLHECAAAGVSVPDELAVVGIDNDELVASLARVEISSVVQDTGRVGRVAAQMLHARLQRSVLPDYRVTVPPAHLSIKASSMYQEGVNPIVTRARAFILQFAAHGIKSDQVAHHVNVSRSSIERIFSRECGCSVHDEILRVRLDMAKQLLRSGKLSASEIAVRSGFRTLQYMHVVFKRELGCTPGEFQSGQARQTV</sequence>
<dbReference type="Gene3D" id="1.10.10.60">
    <property type="entry name" value="Homeodomain-like"/>
    <property type="match status" value="1"/>
</dbReference>
<dbReference type="SUPFAM" id="SSF53822">
    <property type="entry name" value="Periplasmic binding protein-like I"/>
    <property type="match status" value="1"/>
</dbReference>
<evidence type="ECO:0000256" key="3">
    <source>
        <dbReference type="ARBA" id="ARBA00023163"/>
    </source>
</evidence>
<dbReference type="InterPro" id="IPR028082">
    <property type="entry name" value="Peripla_BP_I"/>
</dbReference>
<dbReference type="Proteomes" id="UP001500547">
    <property type="component" value="Unassembled WGS sequence"/>
</dbReference>
<evidence type="ECO:0000313" key="5">
    <source>
        <dbReference type="EMBL" id="GAA5163423.1"/>
    </source>
</evidence>
<keyword evidence="1" id="KW-0805">Transcription regulation</keyword>
<gene>
    <name evidence="5" type="ORF">GCM10025770_15480</name>
</gene>
<dbReference type="InterPro" id="IPR018060">
    <property type="entry name" value="HTH_AraC"/>
</dbReference>
<dbReference type="InterPro" id="IPR054031">
    <property type="entry name" value="XylR_PBP1"/>
</dbReference>
<comment type="caution">
    <text evidence="5">The sequence shown here is derived from an EMBL/GenBank/DDBJ whole genome shotgun (WGS) entry which is preliminary data.</text>
</comment>
<feature type="domain" description="HTH araC/xylS-type" evidence="4">
    <location>
        <begin position="272"/>
        <end position="370"/>
    </location>
</feature>
<dbReference type="EMBL" id="BAABLD010000008">
    <property type="protein sequence ID" value="GAA5163423.1"/>
    <property type="molecule type" value="Genomic_DNA"/>
</dbReference>
<accession>A0ABP9QKX5</accession>
<keyword evidence="6" id="KW-1185">Reference proteome</keyword>
<dbReference type="Pfam" id="PF13377">
    <property type="entry name" value="Peripla_BP_3"/>
    <property type="match status" value="1"/>
</dbReference>
<dbReference type="PROSITE" id="PS01124">
    <property type="entry name" value="HTH_ARAC_FAMILY_2"/>
    <property type="match status" value="1"/>
</dbReference>
<dbReference type="Gene3D" id="3.40.50.2300">
    <property type="match status" value="2"/>
</dbReference>
<evidence type="ECO:0000256" key="1">
    <source>
        <dbReference type="ARBA" id="ARBA00023015"/>
    </source>
</evidence>
<organism evidence="5 6">
    <name type="scientific">Viridibacterium curvum</name>
    <dbReference type="NCBI Taxonomy" id="1101404"/>
    <lineage>
        <taxon>Bacteria</taxon>
        <taxon>Pseudomonadati</taxon>
        <taxon>Pseudomonadota</taxon>
        <taxon>Betaproteobacteria</taxon>
        <taxon>Rhodocyclales</taxon>
        <taxon>Rhodocyclaceae</taxon>
        <taxon>Viridibacterium</taxon>
    </lineage>
</organism>
<dbReference type="PANTHER" id="PTHR30146">
    <property type="entry name" value="LACI-RELATED TRANSCRIPTIONAL REPRESSOR"/>
    <property type="match status" value="1"/>
</dbReference>
<protein>
    <submittedName>
        <fullName evidence="5">XylR family transcriptional regulator</fullName>
    </submittedName>
</protein>
<dbReference type="SMART" id="SM00342">
    <property type="entry name" value="HTH_ARAC"/>
    <property type="match status" value="1"/>
</dbReference>
<evidence type="ECO:0000313" key="6">
    <source>
        <dbReference type="Proteomes" id="UP001500547"/>
    </source>
</evidence>
<keyword evidence="2" id="KW-0238">DNA-binding</keyword>
<dbReference type="Pfam" id="PF12833">
    <property type="entry name" value="HTH_18"/>
    <property type="match status" value="1"/>
</dbReference>
<reference evidence="6" key="1">
    <citation type="journal article" date="2019" name="Int. J. Syst. Evol. Microbiol.">
        <title>The Global Catalogue of Microorganisms (GCM) 10K type strain sequencing project: providing services to taxonomists for standard genome sequencing and annotation.</title>
        <authorList>
            <consortium name="The Broad Institute Genomics Platform"/>
            <consortium name="The Broad Institute Genome Sequencing Center for Infectious Disease"/>
            <person name="Wu L."/>
            <person name="Ma J."/>
        </authorList>
    </citation>
    <scope>NUCLEOTIDE SEQUENCE [LARGE SCALE GENOMIC DNA]</scope>
    <source>
        <strain evidence="6">JCM 18715</strain>
    </source>
</reference>